<keyword evidence="2" id="KW-1185">Reference proteome</keyword>
<dbReference type="AlphaFoldDB" id="A0A2P6Q823"/>
<protein>
    <submittedName>
        <fullName evidence="1">Uncharacterized protein</fullName>
    </submittedName>
</protein>
<evidence type="ECO:0000313" key="2">
    <source>
        <dbReference type="Proteomes" id="UP000238479"/>
    </source>
</evidence>
<name>A0A2P6Q823_ROSCH</name>
<dbReference type="PANTHER" id="PTHR47911:SF1">
    <property type="entry name" value="OS06G0664400 PROTEIN"/>
    <property type="match status" value="1"/>
</dbReference>
<sequence>MCSSEAMKETMERVPLLKEIVDQYSGPDRVTAKKQQEELERVAKTLPAKVPDSVKQFTDRVVLSLQVKVLSFCILKPHHEKQETNFF</sequence>
<dbReference type="PANTHER" id="PTHR47911">
    <property type="entry name" value="HYDROXYPROLINE-RICH GLYCOPROTEIN-LIKE"/>
    <property type="match status" value="1"/>
</dbReference>
<reference evidence="1 2" key="1">
    <citation type="journal article" date="2018" name="Nat. Genet.">
        <title>The Rosa genome provides new insights in the design of modern roses.</title>
        <authorList>
            <person name="Bendahmane M."/>
        </authorList>
    </citation>
    <scope>NUCLEOTIDE SEQUENCE [LARGE SCALE GENOMIC DNA]</scope>
    <source>
        <strain evidence="2">cv. Old Blush</strain>
    </source>
</reference>
<proteinExistence type="predicted"/>
<dbReference type="EMBL" id="PDCK01000043">
    <property type="protein sequence ID" value="PRQ30317.1"/>
    <property type="molecule type" value="Genomic_DNA"/>
</dbReference>
<organism evidence="1 2">
    <name type="scientific">Rosa chinensis</name>
    <name type="common">China rose</name>
    <dbReference type="NCBI Taxonomy" id="74649"/>
    <lineage>
        <taxon>Eukaryota</taxon>
        <taxon>Viridiplantae</taxon>
        <taxon>Streptophyta</taxon>
        <taxon>Embryophyta</taxon>
        <taxon>Tracheophyta</taxon>
        <taxon>Spermatophyta</taxon>
        <taxon>Magnoliopsida</taxon>
        <taxon>eudicotyledons</taxon>
        <taxon>Gunneridae</taxon>
        <taxon>Pentapetalae</taxon>
        <taxon>rosids</taxon>
        <taxon>fabids</taxon>
        <taxon>Rosales</taxon>
        <taxon>Rosaceae</taxon>
        <taxon>Rosoideae</taxon>
        <taxon>Rosoideae incertae sedis</taxon>
        <taxon>Rosa</taxon>
    </lineage>
</organism>
<dbReference type="Proteomes" id="UP000238479">
    <property type="component" value="Chromosome 5"/>
</dbReference>
<evidence type="ECO:0000313" key="1">
    <source>
        <dbReference type="EMBL" id="PRQ30317.1"/>
    </source>
</evidence>
<accession>A0A2P6Q823</accession>
<comment type="caution">
    <text evidence="1">The sequence shown here is derived from an EMBL/GenBank/DDBJ whole genome shotgun (WGS) entry which is preliminary data.</text>
</comment>
<gene>
    <name evidence="1" type="ORF">RchiOBHm_Chr5g0023281</name>
</gene>
<dbReference type="Gramene" id="PRQ30317">
    <property type="protein sequence ID" value="PRQ30317"/>
    <property type="gene ID" value="RchiOBHm_Chr5g0023281"/>
</dbReference>
<dbReference type="STRING" id="74649.A0A2P6Q823"/>